<accession>A0A9P6C1Z2</accession>
<gene>
    <name evidence="4" type="ORF">P691DRAFT_244559</name>
</gene>
<dbReference type="Proteomes" id="UP000807342">
    <property type="component" value="Unassembled WGS sequence"/>
</dbReference>
<keyword evidence="2" id="KW-1133">Transmembrane helix</keyword>
<feature type="signal peptide" evidence="3">
    <location>
        <begin position="1"/>
        <end position="20"/>
    </location>
</feature>
<keyword evidence="2" id="KW-0472">Membrane</keyword>
<keyword evidence="3" id="KW-0732">Signal</keyword>
<feature type="region of interest" description="Disordered" evidence="1">
    <location>
        <begin position="282"/>
        <end position="301"/>
    </location>
</feature>
<dbReference type="OrthoDB" id="3234968at2759"/>
<feature type="chain" id="PRO_5040357240" evidence="3">
    <location>
        <begin position="21"/>
        <end position="374"/>
    </location>
</feature>
<evidence type="ECO:0000256" key="2">
    <source>
        <dbReference type="SAM" id="Phobius"/>
    </source>
</evidence>
<feature type="compositionally biased region" description="Polar residues" evidence="1">
    <location>
        <begin position="347"/>
        <end position="357"/>
    </location>
</feature>
<dbReference type="AlphaFoldDB" id="A0A9P6C1Z2"/>
<dbReference type="Gene3D" id="2.60.120.260">
    <property type="entry name" value="Galactose-binding domain-like"/>
    <property type="match status" value="1"/>
</dbReference>
<comment type="caution">
    <text evidence="4">The sequence shown here is derived from an EMBL/GenBank/DDBJ whole genome shotgun (WGS) entry which is preliminary data.</text>
</comment>
<evidence type="ECO:0000313" key="4">
    <source>
        <dbReference type="EMBL" id="KAF9445838.1"/>
    </source>
</evidence>
<dbReference type="EMBL" id="MU151278">
    <property type="protein sequence ID" value="KAF9445838.1"/>
    <property type="molecule type" value="Genomic_DNA"/>
</dbReference>
<reference evidence="4" key="1">
    <citation type="submission" date="2020-11" db="EMBL/GenBank/DDBJ databases">
        <authorList>
            <consortium name="DOE Joint Genome Institute"/>
            <person name="Ahrendt S."/>
            <person name="Riley R."/>
            <person name="Andreopoulos W."/>
            <person name="Labutti K."/>
            <person name="Pangilinan J."/>
            <person name="Ruiz-Duenas F.J."/>
            <person name="Barrasa J.M."/>
            <person name="Sanchez-Garcia M."/>
            <person name="Camarero S."/>
            <person name="Miyauchi S."/>
            <person name="Serrano A."/>
            <person name="Linde D."/>
            <person name="Babiker R."/>
            <person name="Drula E."/>
            <person name="Ayuso-Fernandez I."/>
            <person name="Pacheco R."/>
            <person name="Padilla G."/>
            <person name="Ferreira P."/>
            <person name="Barriuso J."/>
            <person name="Kellner H."/>
            <person name="Castanera R."/>
            <person name="Alfaro M."/>
            <person name="Ramirez L."/>
            <person name="Pisabarro A.G."/>
            <person name="Kuo A."/>
            <person name="Tritt A."/>
            <person name="Lipzen A."/>
            <person name="He G."/>
            <person name="Yan M."/>
            <person name="Ng V."/>
            <person name="Cullen D."/>
            <person name="Martin F."/>
            <person name="Rosso M.-N."/>
            <person name="Henrissat B."/>
            <person name="Hibbett D."/>
            <person name="Martinez A.T."/>
            <person name="Grigoriev I.V."/>
        </authorList>
    </citation>
    <scope>NUCLEOTIDE SEQUENCE</scope>
    <source>
        <strain evidence="4">MF-IS2</strain>
    </source>
</reference>
<feature type="transmembrane region" description="Helical" evidence="2">
    <location>
        <begin position="202"/>
        <end position="228"/>
    </location>
</feature>
<keyword evidence="5" id="KW-1185">Reference proteome</keyword>
<proteinExistence type="predicted"/>
<evidence type="ECO:0000256" key="3">
    <source>
        <dbReference type="SAM" id="SignalP"/>
    </source>
</evidence>
<sequence>MASILYFFVFIFCILLQVFGQELSNVTIDDNNSAIRYIGNWNLSAWNVLDEGGYHMLTDDPNAVAIFEFTGVAVFFLSPRWPYDVTTQVQLDSSPPEVLSLRDLDTPKSDGGGESVGSHIIWGVEDLANQSHQLRISVAAGQQWAIVDGLVFTTVNQSATPTGTVSRATSDTWTSTLSNIPVTSSTSSPSAPSHRTGESFRMLTIGLGVGIGFLVLTVLSLAIYSIWYRRTRRLRYRKRSLDLEKHFPPVPKQLSGFPSPSSTASFGDSYILSPVDLAPQRLHATPPFTSRQSQSDPPAHSVGLDIRQSILEGPPPSYYDSMGPSHQFRASRWDSRHSDSAPRGLHTQPQAPSNMMADSQGMPPTFSLLAMRCK</sequence>
<feature type="compositionally biased region" description="Polar residues" evidence="1">
    <location>
        <begin position="287"/>
        <end position="296"/>
    </location>
</feature>
<protein>
    <submittedName>
        <fullName evidence="4">Uncharacterized protein</fullName>
    </submittedName>
</protein>
<keyword evidence="2" id="KW-0812">Transmembrane</keyword>
<feature type="compositionally biased region" description="Basic and acidic residues" evidence="1">
    <location>
        <begin position="331"/>
        <end position="340"/>
    </location>
</feature>
<feature type="region of interest" description="Disordered" evidence="1">
    <location>
        <begin position="315"/>
        <end position="359"/>
    </location>
</feature>
<organism evidence="4 5">
    <name type="scientific">Macrolepiota fuliginosa MF-IS2</name>
    <dbReference type="NCBI Taxonomy" id="1400762"/>
    <lineage>
        <taxon>Eukaryota</taxon>
        <taxon>Fungi</taxon>
        <taxon>Dikarya</taxon>
        <taxon>Basidiomycota</taxon>
        <taxon>Agaricomycotina</taxon>
        <taxon>Agaricomycetes</taxon>
        <taxon>Agaricomycetidae</taxon>
        <taxon>Agaricales</taxon>
        <taxon>Agaricineae</taxon>
        <taxon>Agaricaceae</taxon>
        <taxon>Macrolepiota</taxon>
    </lineage>
</organism>
<evidence type="ECO:0000313" key="5">
    <source>
        <dbReference type="Proteomes" id="UP000807342"/>
    </source>
</evidence>
<evidence type="ECO:0000256" key="1">
    <source>
        <dbReference type="SAM" id="MobiDB-lite"/>
    </source>
</evidence>
<name>A0A9P6C1Z2_9AGAR</name>